<reference evidence="4 5" key="1">
    <citation type="submission" date="2019-01" db="EMBL/GenBank/DDBJ databases">
        <authorList>
            <person name="Sayadi A."/>
        </authorList>
    </citation>
    <scope>NUCLEOTIDE SEQUENCE [LARGE SCALE GENOMIC DNA]</scope>
</reference>
<evidence type="ECO:0000256" key="1">
    <source>
        <dbReference type="SAM" id="Coils"/>
    </source>
</evidence>
<dbReference type="OrthoDB" id="78101at2759"/>
<dbReference type="EMBL" id="CAACVG010001818">
    <property type="protein sequence ID" value="VEN35728.1"/>
    <property type="molecule type" value="Genomic_DNA"/>
</dbReference>
<feature type="compositionally biased region" description="Low complexity" evidence="2">
    <location>
        <begin position="325"/>
        <end position="336"/>
    </location>
</feature>
<protein>
    <recommendedName>
        <fullName evidence="3">DUF4485 domain-containing protein</fullName>
    </recommendedName>
</protein>
<dbReference type="InterPro" id="IPR027831">
    <property type="entry name" value="DUF4485"/>
</dbReference>
<feature type="region of interest" description="Disordered" evidence="2">
    <location>
        <begin position="197"/>
        <end position="270"/>
    </location>
</feature>
<accession>A0A653BJE7</accession>
<feature type="coiled-coil region" evidence="1">
    <location>
        <begin position="528"/>
        <end position="559"/>
    </location>
</feature>
<dbReference type="Pfam" id="PF14846">
    <property type="entry name" value="DUF4485"/>
    <property type="match status" value="1"/>
</dbReference>
<sequence length="622" mass="71764">MEPQSQLRTEEAKLDLEFRQILCIIKSYIPFVNSNQQLLLYKSWLEKLSAPTTEQPERNRYLLELARQIKDGDISPPFDQEPPPGPFQNFPKLNYYLYNPESSPTKSYKNIAWSKNESQNEMSYPMPPHPNLYPYNTPTCSSEGPMVNLYGSINKTSQAPHHSHAQMNLETSHTLPPFDDANYLFRQMHGISQGNHMENMKSFSQGHCDENPKNPPKLNRGEPSKSATKGKKKKVNKSPAPVSQSDPIVATNTVLQNSPQQVRYSVKDSKKNDVAEDSSWCDLTDTSLISVGQLTSFPFVNSIQVNCNEATKEETDTDCEDISDTSESLSVSSTSVNEERPCQEVKLKDTNFVPTDWKKIIEALQLRLTETLHQNNNLNRIVDELKEDLKLAKEKYQSSYKRTTDLNKKEVEMLKNLQGDALNNLEKTHQAKIDELDNSYRNKMEKMRGDYESKISFLQAAHENDVRVKDEEISRLTDIIQQQCTRISNEIKSLRTQLESSMSNNSEERVIVLQKCVSKMDKLFHKSEKEYMKQISKLKQELEIKEKVAQIQLKTQKAELITRTFSEKQKQLDEIINNLEVKYIKMLEHHENQVMETKKQDEEKISSLKSLLNKHEISYDVI</sequence>
<feature type="compositionally biased region" description="Acidic residues" evidence="2">
    <location>
        <begin position="315"/>
        <end position="324"/>
    </location>
</feature>
<feature type="domain" description="DUF4485" evidence="3">
    <location>
        <begin position="14"/>
        <end position="92"/>
    </location>
</feature>
<evidence type="ECO:0000313" key="5">
    <source>
        <dbReference type="Proteomes" id="UP000410492"/>
    </source>
</evidence>
<dbReference type="AlphaFoldDB" id="A0A653BJE7"/>
<proteinExistence type="predicted"/>
<evidence type="ECO:0000259" key="3">
    <source>
        <dbReference type="Pfam" id="PF14846"/>
    </source>
</evidence>
<feature type="coiled-coil region" evidence="1">
    <location>
        <begin position="361"/>
        <end position="442"/>
    </location>
</feature>
<evidence type="ECO:0000256" key="2">
    <source>
        <dbReference type="SAM" id="MobiDB-lite"/>
    </source>
</evidence>
<organism evidence="4 5">
    <name type="scientific">Callosobruchus maculatus</name>
    <name type="common">Southern cowpea weevil</name>
    <name type="synonym">Pulse bruchid</name>
    <dbReference type="NCBI Taxonomy" id="64391"/>
    <lineage>
        <taxon>Eukaryota</taxon>
        <taxon>Metazoa</taxon>
        <taxon>Ecdysozoa</taxon>
        <taxon>Arthropoda</taxon>
        <taxon>Hexapoda</taxon>
        <taxon>Insecta</taxon>
        <taxon>Pterygota</taxon>
        <taxon>Neoptera</taxon>
        <taxon>Endopterygota</taxon>
        <taxon>Coleoptera</taxon>
        <taxon>Polyphaga</taxon>
        <taxon>Cucujiformia</taxon>
        <taxon>Chrysomeloidea</taxon>
        <taxon>Chrysomelidae</taxon>
        <taxon>Bruchinae</taxon>
        <taxon>Bruchini</taxon>
        <taxon>Callosobruchus</taxon>
    </lineage>
</organism>
<name>A0A653BJE7_CALMS</name>
<evidence type="ECO:0000313" key="4">
    <source>
        <dbReference type="EMBL" id="VEN35728.1"/>
    </source>
</evidence>
<feature type="compositionally biased region" description="Polar residues" evidence="2">
    <location>
        <begin position="244"/>
        <end position="263"/>
    </location>
</feature>
<feature type="region of interest" description="Disordered" evidence="2">
    <location>
        <begin position="315"/>
        <end position="337"/>
    </location>
</feature>
<keyword evidence="5" id="KW-1185">Reference proteome</keyword>
<gene>
    <name evidence="4" type="ORF">CALMAC_LOCUS1554</name>
</gene>
<keyword evidence="1" id="KW-0175">Coiled coil</keyword>
<dbReference type="Proteomes" id="UP000410492">
    <property type="component" value="Unassembled WGS sequence"/>
</dbReference>